<accession>A0A1Y2CLP8</accession>
<dbReference type="EMBL" id="MCGO01000014">
    <property type="protein sequence ID" value="ORY47265.1"/>
    <property type="molecule type" value="Genomic_DNA"/>
</dbReference>
<dbReference type="CDD" id="cd06587">
    <property type="entry name" value="VOC"/>
    <property type="match status" value="2"/>
</dbReference>
<keyword evidence="3" id="KW-1185">Reference proteome</keyword>
<evidence type="ECO:0000313" key="2">
    <source>
        <dbReference type="EMBL" id="ORY47265.1"/>
    </source>
</evidence>
<feature type="domain" description="VOC" evidence="1">
    <location>
        <begin position="182"/>
        <end position="330"/>
    </location>
</feature>
<dbReference type="SUPFAM" id="SSF54593">
    <property type="entry name" value="Glyoxalase/Bleomycin resistance protein/Dihydroxybiphenyl dioxygenase"/>
    <property type="match status" value="2"/>
</dbReference>
<dbReference type="InterPro" id="IPR004360">
    <property type="entry name" value="Glyas_Fos-R_dOase_dom"/>
</dbReference>
<dbReference type="Proteomes" id="UP000193642">
    <property type="component" value="Unassembled WGS sequence"/>
</dbReference>
<dbReference type="Gene3D" id="3.10.180.10">
    <property type="entry name" value="2,3-Dihydroxybiphenyl 1,2-Dioxygenase, domain 1"/>
    <property type="match status" value="2"/>
</dbReference>
<name>A0A1Y2CLP8_9FUNG</name>
<gene>
    <name evidence="2" type="ORF">BCR33DRAFT_736114</name>
</gene>
<dbReference type="InterPro" id="IPR029068">
    <property type="entry name" value="Glyas_Bleomycin-R_OHBP_Dase"/>
</dbReference>
<dbReference type="PROSITE" id="PS51819">
    <property type="entry name" value="VOC"/>
    <property type="match status" value="2"/>
</dbReference>
<comment type="caution">
    <text evidence="2">The sequence shown here is derived from an EMBL/GenBank/DDBJ whole genome shotgun (WGS) entry which is preliminary data.</text>
</comment>
<evidence type="ECO:0000259" key="1">
    <source>
        <dbReference type="PROSITE" id="PS51819"/>
    </source>
</evidence>
<proteinExistence type="predicted"/>
<organism evidence="2 3">
    <name type="scientific">Rhizoclosmatium globosum</name>
    <dbReference type="NCBI Taxonomy" id="329046"/>
    <lineage>
        <taxon>Eukaryota</taxon>
        <taxon>Fungi</taxon>
        <taxon>Fungi incertae sedis</taxon>
        <taxon>Chytridiomycota</taxon>
        <taxon>Chytridiomycota incertae sedis</taxon>
        <taxon>Chytridiomycetes</taxon>
        <taxon>Chytridiales</taxon>
        <taxon>Chytriomycetaceae</taxon>
        <taxon>Rhizoclosmatium</taxon>
    </lineage>
</organism>
<dbReference type="OrthoDB" id="16820at2759"/>
<reference evidence="2 3" key="1">
    <citation type="submission" date="2016-07" db="EMBL/GenBank/DDBJ databases">
        <title>Pervasive Adenine N6-methylation of Active Genes in Fungi.</title>
        <authorList>
            <consortium name="DOE Joint Genome Institute"/>
            <person name="Mondo S.J."/>
            <person name="Dannebaum R.O."/>
            <person name="Kuo R.C."/>
            <person name="Labutti K."/>
            <person name="Haridas S."/>
            <person name="Kuo A."/>
            <person name="Salamov A."/>
            <person name="Ahrendt S.R."/>
            <person name="Lipzen A."/>
            <person name="Sullivan W."/>
            <person name="Andreopoulos W.B."/>
            <person name="Clum A."/>
            <person name="Lindquist E."/>
            <person name="Daum C."/>
            <person name="Ramamoorthy G.K."/>
            <person name="Gryganskyi A."/>
            <person name="Culley D."/>
            <person name="Magnuson J.K."/>
            <person name="James T.Y."/>
            <person name="O'Malley M.A."/>
            <person name="Stajich J.E."/>
            <person name="Spatafora J.W."/>
            <person name="Visel A."/>
            <person name="Grigoriev I.V."/>
        </authorList>
    </citation>
    <scope>NUCLEOTIDE SEQUENCE [LARGE SCALE GENOMIC DNA]</scope>
    <source>
        <strain evidence="2 3">JEL800</strain>
    </source>
</reference>
<feature type="domain" description="VOC" evidence="1">
    <location>
        <begin position="35"/>
        <end position="161"/>
    </location>
</feature>
<dbReference type="InterPro" id="IPR037523">
    <property type="entry name" value="VOC_core"/>
</dbReference>
<sequence>MATSKTSGLTHGNKVTDGLMDTRISQKNPIANVVAYKALGLAVSNVEAATEFYSRFGFDLEKEKSVDNVNVLTHPGGLELHVFKADRAHVDNKNILMDYDENKYPGINHMSYSVPNVTACKGFLESKGITIKDKRQYPNDPRIYAIFIRDPDMTTIEFENNHGEEFLSVEHFTASMIGENRPIDHVGIRVFDPDSTLTWYAEKLGFNNLVAKFEYDPTAPLKNGRPWISRTQSGTDINLILNTNERPKEHVLTAGGSVAPGILYAFWSIEESISAVAVNLKAEGVPVVLERDVETSELKFLSKRFVPAAKGLSSIFIQDPCQNIIRLIGPQ</sequence>
<dbReference type="InterPro" id="IPR050383">
    <property type="entry name" value="GlyoxalaseI/FosfomycinResist"/>
</dbReference>
<evidence type="ECO:0000313" key="3">
    <source>
        <dbReference type="Proteomes" id="UP000193642"/>
    </source>
</evidence>
<dbReference type="AlphaFoldDB" id="A0A1Y2CLP8"/>
<protein>
    <recommendedName>
        <fullName evidence="1">VOC domain-containing protein</fullName>
    </recommendedName>
</protein>
<dbReference type="PANTHER" id="PTHR21366">
    <property type="entry name" value="GLYOXALASE FAMILY PROTEIN"/>
    <property type="match status" value="1"/>
</dbReference>
<dbReference type="Pfam" id="PF00903">
    <property type="entry name" value="Glyoxalase"/>
    <property type="match status" value="2"/>
</dbReference>